<dbReference type="InterPro" id="IPR000821">
    <property type="entry name" value="Ala_racemase"/>
</dbReference>
<keyword evidence="3 4" id="KW-0413">Isomerase</keyword>
<feature type="modified residue" description="N6-(pyridoxal phosphate)lysine" evidence="4">
    <location>
        <position position="35"/>
    </location>
</feature>
<protein>
    <recommendedName>
        <fullName evidence="4">Alanine racemase</fullName>
        <ecNumber evidence="4">5.1.1.1</ecNumber>
    </recommendedName>
</protein>
<dbReference type="Pfam" id="PF00842">
    <property type="entry name" value="Ala_racemase_C"/>
    <property type="match status" value="1"/>
</dbReference>
<dbReference type="GO" id="GO:0008784">
    <property type="term" value="F:alanine racemase activity"/>
    <property type="evidence" value="ECO:0007669"/>
    <property type="project" value="UniProtKB-EC"/>
</dbReference>
<dbReference type="PRINTS" id="PR00992">
    <property type="entry name" value="ALARACEMASE"/>
</dbReference>
<keyword evidence="7" id="KW-1185">Reference proteome</keyword>
<sequence>MSRPTQALISQGALLHNLQVVRASAPRSRVMAVVKADAYGHGAVRVAGILEAAGVDALAVASLEEALQLRESGISAPVFILEGPFTPDEIPAAAQHRLGLVLHSFEQLAWLSRAELESDIEVFLKLDSGMHRLGFAPCDLPGALDSLRACPGVHLCGLMSHLARADEPENRYNNHQLETFSQTFEQLADQGLERSLAASAAILRSPDTHLDWVRPGLMLYGMSPFAEVFGPALGLVPVLQLRSALMTVRELKPGDWLGYGAAFQADRRMRVGVVAIGYGDGYPRQLGNGTPVLVGGRRSRLLGRVSMDMLFVDLSELPTAKPGDEVMLMGRQGTEQVTVDELALLAGTIPYELTCRIQGRVPRILES</sequence>
<name>A0ABU9D4H9_9PROT</name>
<feature type="binding site" evidence="4">
    <location>
        <position position="132"/>
    </location>
    <ligand>
        <name>substrate</name>
    </ligand>
</feature>
<feature type="binding site" evidence="4">
    <location>
        <position position="307"/>
    </location>
    <ligand>
        <name>substrate</name>
    </ligand>
</feature>
<evidence type="ECO:0000313" key="6">
    <source>
        <dbReference type="EMBL" id="MEK8088472.1"/>
    </source>
</evidence>
<evidence type="ECO:0000256" key="1">
    <source>
        <dbReference type="ARBA" id="ARBA00001933"/>
    </source>
</evidence>
<dbReference type="SMART" id="SM01005">
    <property type="entry name" value="Ala_racemase_C"/>
    <property type="match status" value="1"/>
</dbReference>
<dbReference type="CDD" id="cd06827">
    <property type="entry name" value="PLPDE_III_AR_proteobact"/>
    <property type="match status" value="1"/>
</dbReference>
<dbReference type="PANTHER" id="PTHR30511:SF0">
    <property type="entry name" value="ALANINE RACEMASE, CATABOLIC-RELATED"/>
    <property type="match status" value="1"/>
</dbReference>
<dbReference type="InterPro" id="IPR011079">
    <property type="entry name" value="Ala_racemase_C"/>
</dbReference>
<dbReference type="InterPro" id="IPR029066">
    <property type="entry name" value="PLP-binding_barrel"/>
</dbReference>
<dbReference type="NCBIfam" id="TIGR00492">
    <property type="entry name" value="alr"/>
    <property type="match status" value="1"/>
</dbReference>
<dbReference type="SUPFAM" id="SSF51419">
    <property type="entry name" value="PLP-binding barrel"/>
    <property type="match status" value="1"/>
</dbReference>
<organism evidence="6 7">
    <name type="scientific">Thermithiobacillus plumbiphilus</name>
    <dbReference type="NCBI Taxonomy" id="1729899"/>
    <lineage>
        <taxon>Bacteria</taxon>
        <taxon>Pseudomonadati</taxon>
        <taxon>Pseudomonadota</taxon>
        <taxon>Acidithiobacillia</taxon>
        <taxon>Acidithiobacillales</taxon>
        <taxon>Thermithiobacillaceae</taxon>
        <taxon>Thermithiobacillus</taxon>
    </lineage>
</organism>
<reference evidence="6 7" key="1">
    <citation type="submission" date="2024-04" db="EMBL/GenBank/DDBJ databases">
        <authorList>
            <person name="Abashina T."/>
            <person name="Shaikin A."/>
        </authorList>
    </citation>
    <scope>NUCLEOTIDE SEQUENCE [LARGE SCALE GENOMIC DNA]</scope>
    <source>
        <strain evidence="6 7">AAFK</strain>
    </source>
</reference>
<proteinExistence type="inferred from homology"/>
<comment type="catalytic activity">
    <reaction evidence="4">
        <text>L-alanine = D-alanine</text>
        <dbReference type="Rhea" id="RHEA:20249"/>
        <dbReference type="ChEBI" id="CHEBI:57416"/>
        <dbReference type="ChEBI" id="CHEBI:57972"/>
        <dbReference type="EC" id="5.1.1.1"/>
    </reaction>
</comment>
<comment type="cofactor">
    <cofactor evidence="1 4">
        <name>pyridoxal 5'-phosphate</name>
        <dbReference type="ChEBI" id="CHEBI:597326"/>
    </cofactor>
</comment>
<dbReference type="InterPro" id="IPR020622">
    <property type="entry name" value="Ala_racemase_pyridoxalP-BS"/>
</dbReference>
<comment type="pathway">
    <text evidence="4">Amino-acid biosynthesis; D-alanine biosynthesis; D-alanine from L-alanine: step 1/1.</text>
</comment>
<dbReference type="Gene3D" id="2.40.37.10">
    <property type="entry name" value="Lyase, Ornithine Decarboxylase, Chain A, domain 1"/>
    <property type="match status" value="1"/>
</dbReference>
<feature type="domain" description="Alanine racemase C-terminal" evidence="5">
    <location>
        <begin position="238"/>
        <end position="366"/>
    </location>
</feature>
<evidence type="ECO:0000256" key="4">
    <source>
        <dbReference type="HAMAP-Rule" id="MF_01201"/>
    </source>
</evidence>
<dbReference type="InterPro" id="IPR001608">
    <property type="entry name" value="Ala_racemase_N"/>
</dbReference>
<dbReference type="Pfam" id="PF01168">
    <property type="entry name" value="Ala_racemase_N"/>
    <property type="match status" value="1"/>
</dbReference>
<evidence type="ECO:0000256" key="2">
    <source>
        <dbReference type="ARBA" id="ARBA00022898"/>
    </source>
</evidence>
<dbReference type="EC" id="5.1.1.1" evidence="4"/>
<evidence type="ECO:0000313" key="7">
    <source>
        <dbReference type="Proteomes" id="UP001446205"/>
    </source>
</evidence>
<comment type="caution">
    <text evidence="6">The sequence shown here is derived from an EMBL/GenBank/DDBJ whole genome shotgun (WGS) entry which is preliminary data.</text>
</comment>
<evidence type="ECO:0000256" key="3">
    <source>
        <dbReference type="ARBA" id="ARBA00023235"/>
    </source>
</evidence>
<dbReference type="HAMAP" id="MF_01201">
    <property type="entry name" value="Ala_racemase"/>
    <property type="match status" value="1"/>
</dbReference>
<dbReference type="SUPFAM" id="SSF50621">
    <property type="entry name" value="Alanine racemase C-terminal domain-like"/>
    <property type="match status" value="1"/>
</dbReference>
<evidence type="ECO:0000259" key="5">
    <source>
        <dbReference type="SMART" id="SM01005"/>
    </source>
</evidence>
<feature type="active site" description="Proton acceptor; specific for L-alanine" evidence="4">
    <location>
        <position position="259"/>
    </location>
</feature>
<keyword evidence="2 4" id="KW-0663">Pyridoxal phosphate</keyword>
<dbReference type="InterPro" id="IPR009006">
    <property type="entry name" value="Ala_racemase/Decarboxylase_C"/>
</dbReference>
<dbReference type="PANTHER" id="PTHR30511">
    <property type="entry name" value="ALANINE RACEMASE"/>
    <property type="match status" value="1"/>
</dbReference>
<dbReference type="RefSeq" id="WP_341369534.1">
    <property type="nucleotide sequence ID" value="NZ_JBBPCO010000001.1"/>
</dbReference>
<accession>A0ABU9D4H9</accession>
<dbReference type="PROSITE" id="PS00395">
    <property type="entry name" value="ALANINE_RACEMASE"/>
    <property type="match status" value="1"/>
</dbReference>
<comment type="similarity">
    <text evidence="4">Belongs to the alanine racemase family.</text>
</comment>
<dbReference type="EMBL" id="JBBPCO010000001">
    <property type="protein sequence ID" value="MEK8088472.1"/>
    <property type="molecule type" value="Genomic_DNA"/>
</dbReference>
<comment type="function">
    <text evidence="4">Catalyzes the interconversion of L-alanine and D-alanine. May also act on other amino acids.</text>
</comment>
<dbReference type="Gene3D" id="3.20.20.10">
    <property type="entry name" value="Alanine racemase"/>
    <property type="match status" value="1"/>
</dbReference>
<feature type="active site" description="Proton acceptor; specific for D-alanine" evidence="4">
    <location>
        <position position="35"/>
    </location>
</feature>
<gene>
    <name evidence="6" type="primary">alr</name>
    <name evidence="6" type="ORF">WOB96_01715</name>
</gene>
<dbReference type="Proteomes" id="UP001446205">
    <property type="component" value="Unassembled WGS sequence"/>
</dbReference>